<evidence type="ECO:0000256" key="5">
    <source>
        <dbReference type="ARBA" id="ARBA00022692"/>
    </source>
</evidence>
<dbReference type="Gene3D" id="3.10.20.310">
    <property type="entry name" value="membrane protein fhac"/>
    <property type="match status" value="1"/>
</dbReference>
<dbReference type="PANTHER" id="PTHR35851:SF1">
    <property type="entry name" value="CELL DIVISION PROTEIN FTSQ"/>
    <property type="match status" value="1"/>
</dbReference>
<keyword evidence="6 9" id="KW-1133">Transmembrane helix</keyword>
<keyword evidence="7 9" id="KW-0472">Membrane</keyword>
<dbReference type="GO" id="GO:0032153">
    <property type="term" value="C:cell division site"/>
    <property type="evidence" value="ECO:0007669"/>
    <property type="project" value="UniProtKB-UniRule"/>
</dbReference>
<evidence type="ECO:0000256" key="1">
    <source>
        <dbReference type="ARBA" id="ARBA00004370"/>
    </source>
</evidence>
<dbReference type="GO" id="GO:0090529">
    <property type="term" value="P:cell septum assembly"/>
    <property type="evidence" value="ECO:0007669"/>
    <property type="project" value="InterPro"/>
</dbReference>
<sequence length="272" mass="29237">MTSTLPAPLDVKLMNLTASVLFVGFALAVLAAGAWWVLRYPGFAIARIVVQGELVHNNAVTLRANVGPHLVGNFFTVDLRTAREAFEQVPWVRSAQVRRVYPASLRVELQEHDAVAFWGPESGSAMVNSHGEVFEANVGDVEQEGLPRLLGPQGSSAEALKMVGLLQPVFRPLGLEVEELELTGRGGWRARLDSDAVVELGGGTPEEVVQRTQRFARTLTQVAAQYGRRVDALESADLRHAGGYALRLRGVTTVIPDAAGAVAGATGGVRRR</sequence>
<evidence type="ECO:0000256" key="6">
    <source>
        <dbReference type="ARBA" id="ARBA00022989"/>
    </source>
</evidence>
<organism evidence="11 12">
    <name type="scientific">Acidovorax kalamii</name>
    <dbReference type="NCBI Taxonomy" id="2004485"/>
    <lineage>
        <taxon>Bacteria</taxon>
        <taxon>Pseudomonadati</taxon>
        <taxon>Pseudomonadota</taxon>
        <taxon>Betaproteobacteria</taxon>
        <taxon>Burkholderiales</taxon>
        <taxon>Comamonadaceae</taxon>
        <taxon>Acidovorax</taxon>
    </lineage>
</organism>
<evidence type="ECO:0000313" key="12">
    <source>
        <dbReference type="Proteomes" id="UP000215441"/>
    </source>
</evidence>
<dbReference type="GO" id="GO:0005886">
    <property type="term" value="C:plasma membrane"/>
    <property type="evidence" value="ECO:0007669"/>
    <property type="project" value="UniProtKB-SubCell"/>
</dbReference>
<dbReference type="Pfam" id="PF03799">
    <property type="entry name" value="FtsQ_DivIB_C"/>
    <property type="match status" value="1"/>
</dbReference>
<evidence type="ECO:0000259" key="10">
    <source>
        <dbReference type="PROSITE" id="PS51779"/>
    </source>
</evidence>
<dbReference type="RefSeq" id="WP_094288641.1">
    <property type="nucleotide sequence ID" value="NZ_JAMXHW010000009.1"/>
</dbReference>
<evidence type="ECO:0000256" key="2">
    <source>
        <dbReference type="ARBA" id="ARBA00022475"/>
    </source>
</evidence>
<dbReference type="Proteomes" id="UP000215441">
    <property type="component" value="Unassembled WGS sequence"/>
</dbReference>
<evidence type="ECO:0000256" key="7">
    <source>
        <dbReference type="ARBA" id="ARBA00023136"/>
    </source>
</evidence>
<dbReference type="Gene3D" id="3.40.50.11690">
    <property type="entry name" value="Cell division protein FtsQ/DivIB"/>
    <property type="match status" value="1"/>
</dbReference>
<dbReference type="Pfam" id="PF08478">
    <property type="entry name" value="POTRA_1"/>
    <property type="match status" value="1"/>
</dbReference>
<dbReference type="OrthoDB" id="9790370at2"/>
<dbReference type="GO" id="GO:0043093">
    <property type="term" value="P:FtsZ-dependent cytokinesis"/>
    <property type="evidence" value="ECO:0007669"/>
    <property type="project" value="UniProtKB-UniRule"/>
</dbReference>
<reference evidence="11 12" key="1">
    <citation type="submission" date="2017-07" db="EMBL/GenBank/DDBJ databases">
        <title>Acidovorax KNDSW TSA 6 genome sequence and assembly.</title>
        <authorList>
            <person name="Mayilraj S."/>
        </authorList>
    </citation>
    <scope>NUCLEOTIDE SEQUENCE [LARGE SCALE GENOMIC DNA]</scope>
    <source>
        <strain evidence="11 12">KNDSW-TSA6</strain>
    </source>
</reference>
<dbReference type="PROSITE" id="PS51779">
    <property type="entry name" value="POTRA"/>
    <property type="match status" value="1"/>
</dbReference>
<gene>
    <name evidence="9" type="primary">ftsQ</name>
    <name evidence="11" type="ORF">CBY09_08915</name>
</gene>
<feature type="transmembrane region" description="Helical" evidence="9">
    <location>
        <begin position="20"/>
        <end position="38"/>
    </location>
</feature>
<dbReference type="InterPro" id="IPR005548">
    <property type="entry name" value="Cell_div_FtsQ/DivIB_C"/>
</dbReference>
<dbReference type="InterPro" id="IPR034746">
    <property type="entry name" value="POTRA"/>
</dbReference>
<name>A0A235EMD7_9BURK</name>
<protein>
    <recommendedName>
        <fullName evidence="9">Cell division protein FtsQ</fullName>
    </recommendedName>
</protein>
<keyword evidence="8 9" id="KW-0131">Cell cycle</keyword>
<keyword evidence="12" id="KW-1185">Reference proteome</keyword>
<keyword evidence="2 9" id="KW-1003">Cell membrane</keyword>
<comment type="subcellular location">
    <subcellularLocation>
        <location evidence="9">Cell inner membrane</location>
        <topology evidence="9">Single-pass type II membrane protein</topology>
    </subcellularLocation>
    <subcellularLocation>
        <location evidence="1">Membrane</location>
    </subcellularLocation>
    <text evidence="9">Localizes to the division septum.</text>
</comment>
<dbReference type="AlphaFoldDB" id="A0A235EMD7"/>
<comment type="caution">
    <text evidence="11">The sequence shown here is derived from an EMBL/GenBank/DDBJ whole genome shotgun (WGS) entry which is preliminary data.</text>
</comment>
<dbReference type="EMBL" id="NOIG01000006">
    <property type="protein sequence ID" value="OYD50182.1"/>
    <property type="molecule type" value="Genomic_DNA"/>
</dbReference>
<dbReference type="InterPro" id="IPR013685">
    <property type="entry name" value="POTRA_FtsQ_type"/>
</dbReference>
<evidence type="ECO:0000256" key="4">
    <source>
        <dbReference type="ARBA" id="ARBA00022618"/>
    </source>
</evidence>
<evidence type="ECO:0000313" key="11">
    <source>
        <dbReference type="EMBL" id="OYD50182.1"/>
    </source>
</evidence>
<keyword evidence="4 9" id="KW-0132">Cell division</keyword>
<evidence type="ECO:0000256" key="3">
    <source>
        <dbReference type="ARBA" id="ARBA00022519"/>
    </source>
</evidence>
<dbReference type="PANTHER" id="PTHR35851">
    <property type="entry name" value="CELL DIVISION PROTEIN FTSQ"/>
    <property type="match status" value="1"/>
</dbReference>
<feature type="domain" description="POTRA" evidence="10">
    <location>
        <begin position="43"/>
        <end position="112"/>
    </location>
</feature>
<keyword evidence="3 9" id="KW-0997">Cell inner membrane</keyword>
<dbReference type="HAMAP" id="MF_00911">
    <property type="entry name" value="FtsQ_subfam"/>
    <property type="match status" value="1"/>
</dbReference>
<evidence type="ECO:0000256" key="8">
    <source>
        <dbReference type="ARBA" id="ARBA00023306"/>
    </source>
</evidence>
<comment type="similarity">
    <text evidence="9">Belongs to the FtsQ/DivIB family. FtsQ subfamily.</text>
</comment>
<dbReference type="InterPro" id="IPR045335">
    <property type="entry name" value="FtsQ_C_sf"/>
</dbReference>
<comment type="function">
    <text evidence="9">Essential cell division protein. May link together the upstream cell division proteins, which are predominantly cytoplasmic, with the downstream cell division proteins, which are predominantly periplasmic. May control correct divisome assembly.</text>
</comment>
<dbReference type="InterPro" id="IPR026579">
    <property type="entry name" value="FtsQ"/>
</dbReference>
<keyword evidence="5 9" id="KW-0812">Transmembrane</keyword>
<evidence type="ECO:0000256" key="9">
    <source>
        <dbReference type="HAMAP-Rule" id="MF_00911"/>
    </source>
</evidence>
<proteinExistence type="inferred from homology"/>
<accession>A0A235EMD7</accession>
<comment type="subunit">
    <text evidence="9">Part of a complex composed of FtsB, FtsL and FtsQ.</text>
</comment>